<protein>
    <submittedName>
        <fullName evidence="3">Prospero homeobox protein 2-like</fullName>
    </submittedName>
</protein>
<keyword evidence="2" id="KW-1185">Reference proteome</keyword>
<feature type="compositionally biased region" description="Basic and acidic residues" evidence="1">
    <location>
        <begin position="131"/>
        <end position="147"/>
    </location>
</feature>
<feature type="region of interest" description="Disordered" evidence="1">
    <location>
        <begin position="116"/>
        <end position="166"/>
    </location>
</feature>
<reference evidence="2" key="1">
    <citation type="submission" date="2025-05" db="UniProtKB">
        <authorList>
            <consortium name="RefSeq"/>
        </authorList>
    </citation>
    <scope>NUCLEOTIDE SEQUENCE [LARGE SCALE GENOMIC DNA]</scope>
</reference>
<accession>A0ABM5FAW3</accession>
<organism evidence="2 3">
    <name type="scientific">Pogona vitticeps</name>
    <name type="common">central bearded dragon</name>
    <dbReference type="NCBI Taxonomy" id="103695"/>
    <lineage>
        <taxon>Eukaryota</taxon>
        <taxon>Metazoa</taxon>
        <taxon>Chordata</taxon>
        <taxon>Craniata</taxon>
        <taxon>Vertebrata</taxon>
        <taxon>Euteleostomi</taxon>
        <taxon>Lepidosauria</taxon>
        <taxon>Squamata</taxon>
        <taxon>Bifurcata</taxon>
        <taxon>Unidentata</taxon>
        <taxon>Episquamata</taxon>
        <taxon>Toxicofera</taxon>
        <taxon>Iguania</taxon>
        <taxon>Acrodonta</taxon>
        <taxon>Agamidae</taxon>
        <taxon>Amphibolurinae</taxon>
        <taxon>Pogona</taxon>
    </lineage>
</organism>
<reference evidence="3" key="2">
    <citation type="submission" date="2025-08" db="UniProtKB">
        <authorList>
            <consortium name="RefSeq"/>
        </authorList>
    </citation>
    <scope>IDENTIFICATION</scope>
</reference>
<feature type="region of interest" description="Disordered" evidence="1">
    <location>
        <begin position="387"/>
        <end position="423"/>
    </location>
</feature>
<proteinExistence type="predicted"/>
<gene>
    <name evidence="3" type="primary">LOC140703220</name>
</gene>
<evidence type="ECO:0000256" key="1">
    <source>
        <dbReference type="SAM" id="MobiDB-lite"/>
    </source>
</evidence>
<dbReference type="RefSeq" id="XP_072842530.1">
    <property type="nucleotide sequence ID" value="XM_072986429.1"/>
</dbReference>
<sequence length="521" mass="57702">MNGNTVSHQYNFDLSSRHTDGQEGKVCAEKHNFFSPPSYYASIIAYLLSQPEAHHELDPRLFLPFSQKTELPLQNSGHSPSSFSKLPVCGFGDTTQFHHEHLQAKRSRVENIIRGMSITPNPPVPGPLAKGDQHHAEKAKESCGENKRKQKRPQQQNLQGASLAKAGRSSIQSEEYLQLKKQLHVLQYQLKQLREIFFQAHELSVSGPSQEDMEQTRDTPIESYGQSVDRSHLGLKGAQHKDNLWRSIPNMRGPGVSEKEAGVINSEIPASGERNFSEILKQELVERVKQAVDSVLKKVLSESPGLQSHQPNDSPETASSAGRRFPCGAENMSSQWLPKISSPKGSISTISEKTLGFSTYSIVSKMEKKLCQIPPVKHPWILTSSEVPGGRPLGQMLQRSPNDHGGYPPQRTAPSSESQDVPWQPVKLKSSVMRRQPCPVGYKSEIESLAFVAASDAEFAEMHAMADGTYFPSIHISFMGSPISSSSTGLRQSLNKFLLGLQLPEFSRQLGQSRDSGRCSF</sequence>
<evidence type="ECO:0000313" key="3">
    <source>
        <dbReference type="RefSeq" id="XP_072842530.1"/>
    </source>
</evidence>
<name>A0ABM5FAW3_9SAUR</name>
<dbReference type="PANTHER" id="PTHR12198:SF5">
    <property type="entry name" value="PROSPERO HOMEOBOX PROTEIN 2"/>
    <property type="match status" value="1"/>
</dbReference>
<dbReference type="Proteomes" id="UP001652642">
    <property type="component" value="Chromosome 1"/>
</dbReference>
<evidence type="ECO:0000313" key="2">
    <source>
        <dbReference type="Proteomes" id="UP001652642"/>
    </source>
</evidence>
<feature type="region of interest" description="Disordered" evidence="1">
    <location>
        <begin position="302"/>
        <end position="328"/>
    </location>
</feature>
<feature type="compositionally biased region" description="Polar residues" evidence="1">
    <location>
        <begin position="412"/>
        <end position="421"/>
    </location>
</feature>
<feature type="compositionally biased region" description="Polar residues" evidence="1">
    <location>
        <begin position="304"/>
        <end position="320"/>
    </location>
</feature>
<dbReference type="PANTHER" id="PTHR12198">
    <property type="entry name" value="HOMEOBOX PROTEIN PROSPERO/PROX-1/CEH-26"/>
    <property type="match status" value="1"/>
</dbReference>
<dbReference type="InterPro" id="IPR039350">
    <property type="entry name" value="Prospero_homeodomain"/>
</dbReference>
<dbReference type="GeneID" id="140703220"/>